<keyword evidence="2" id="KW-0732">Signal</keyword>
<dbReference type="EMBL" id="CAXAMN010023262">
    <property type="protein sequence ID" value="CAK9076368.1"/>
    <property type="molecule type" value="Genomic_DNA"/>
</dbReference>
<feature type="region of interest" description="Disordered" evidence="1">
    <location>
        <begin position="93"/>
        <end position="112"/>
    </location>
</feature>
<feature type="chain" id="PRO_5045826729" evidence="2">
    <location>
        <begin position="41"/>
        <end position="112"/>
    </location>
</feature>
<keyword evidence="4" id="KW-1185">Reference proteome</keyword>
<proteinExistence type="predicted"/>
<feature type="signal peptide" evidence="2">
    <location>
        <begin position="1"/>
        <end position="40"/>
    </location>
</feature>
<evidence type="ECO:0000313" key="3">
    <source>
        <dbReference type="EMBL" id="CAK9076368.1"/>
    </source>
</evidence>
<evidence type="ECO:0000313" key="4">
    <source>
        <dbReference type="Proteomes" id="UP001642484"/>
    </source>
</evidence>
<gene>
    <name evidence="3" type="ORF">CCMP2556_LOCUS37626</name>
</gene>
<name>A0ABP0PL59_9DINO</name>
<evidence type="ECO:0000256" key="2">
    <source>
        <dbReference type="SAM" id="SignalP"/>
    </source>
</evidence>
<evidence type="ECO:0000256" key="1">
    <source>
        <dbReference type="SAM" id="MobiDB-lite"/>
    </source>
</evidence>
<protein>
    <submittedName>
        <fullName evidence="3">Uncharacterized protein</fullName>
    </submittedName>
</protein>
<accession>A0ABP0PL59</accession>
<sequence>MAAACKLTMASTLDAGLPQLSLLVPLLALILSHDCLPCLASPRRGFSPQRSSEPLTRGARRALGEELLAVVSPLKAEENELELSVWYFGTMGAPKMTPTRSSDPLISQDEVT</sequence>
<comment type="caution">
    <text evidence="3">The sequence shown here is derived from an EMBL/GenBank/DDBJ whole genome shotgun (WGS) entry which is preliminary data.</text>
</comment>
<feature type="compositionally biased region" description="Polar residues" evidence="1">
    <location>
        <begin position="98"/>
        <end position="112"/>
    </location>
</feature>
<dbReference type="Proteomes" id="UP001642484">
    <property type="component" value="Unassembled WGS sequence"/>
</dbReference>
<reference evidence="3 4" key="1">
    <citation type="submission" date="2024-02" db="EMBL/GenBank/DDBJ databases">
        <authorList>
            <person name="Chen Y."/>
            <person name="Shah S."/>
            <person name="Dougan E. K."/>
            <person name="Thang M."/>
            <person name="Chan C."/>
        </authorList>
    </citation>
    <scope>NUCLEOTIDE SEQUENCE [LARGE SCALE GENOMIC DNA]</scope>
</reference>
<organism evidence="3 4">
    <name type="scientific">Durusdinium trenchii</name>
    <dbReference type="NCBI Taxonomy" id="1381693"/>
    <lineage>
        <taxon>Eukaryota</taxon>
        <taxon>Sar</taxon>
        <taxon>Alveolata</taxon>
        <taxon>Dinophyceae</taxon>
        <taxon>Suessiales</taxon>
        <taxon>Symbiodiniaceae</taxon>
        <taxon>Durusdinium</taxon>
    </lineage>
</organism>